<evidence type="ECO:0000313" key="2">
    <source>
        <dbReference type="Proteomes" id="UP000232883"/>
    </source>
</evidence>
<accession>A0A2K8ZAC1</accession>
<proteinExistence type="predicted"/>
<gene>
    <name evidence="1" type="ORF">CWM47_36180</name>
</gene>
<dbReference type="Proteomes" id="UP000232883">
    <property type="component" value="Chromosome"/>
</dbReference>
<keyword evidence="2" id="KW-1185">Reference proteome</keyword>
<sequence>MSGCTVNRYYYIAEEPIQLYEFQSLKGAPLLTISIEDTVYATGVKQVGLGGSVPVEYKDYRFNSPLELATFDWRLFLGRFEAKLQFDHG</sequence>
<evidence type="ECO:0000313" key="1">
    <source>
        <dbReference type="EMBL" id="AUD06813.1"/>
    </source>
</evidence>
<protein>
    <submittedName>
        <fullName evidence="1">Uncharacterized protein</fullName>
    </submittedName>
</protein>
<dbReference type="AlphaFoldDB" id="A0A2K8ZAC1"/>
<organism evidence="1 2">
    <name type="scientific">Spirosoma pollinicola</name>
    <dbReference type="NCBI Taxonomy" id="2057025"/>
    <lineage>
        <taxon>Bacteria</taxon>
        <taxon>Pseudomonadati</taxon>
        <taxon>Bacteroidota</taxon>
        <taxon>Cytophagia</taxon>
        <taxon>Cytophagales</taxon>
        <taxon>Cytophagaceae</taxon>
        <taxon>Spirosoma</taxon>
    </lineage>
</organism>
<dbReference type="EMBL" id="CP025096">
    <property type="protein sequence ID" value="AUD06813.1"/>
    <property type="molecule type" value="Genomic_DNA"/>
</dbReference>
<reference evidence="1 2" key="1">
    <citation type="submission" date="2017-11" db="EMBL/GenBank/DDBJ databases">
        <title>Taxonomic description and genome sequences of Spirosoma HA7 sp. nov., isolated from pollen microhabitat of Corylus avellana.</title>
        <authorList>
            <person name="Ambika Manirajan B."/>
            <person name="Suarez C."/>
            <person name="Ratering S."/>
            <person name="Geissler-Plaum R."/>
            <person name="Cardinale M."/>
            <person name="Sylvia S."/>
        </authorList>
    </citation>
    <scope>NUCLEOTIDE SEQUENCE [LARGE SCALE GENOMIC DNA]</scope>
    <source>
        <strain evidence="1 2">HA7</strain>
    </source>
</reference>
<name>A0A2K8ZAC1_9BACT</name>
<dbReference type="KEGG" id="spir:CWM47_36180"/>